<feature type="domain" description="Response regulatory" evidence="18">
    <location>
        <begin position="961"/>
        <end position="1078"/>
    </location>
</feature>
<dbReference type="SMART" id="SM00304">
    <property type="entry name" value="HAMP"/>
    <property type="match status" value="1"/>
</dbReference>
<protein>
    <recommendedName>
        <fullName evidence="13">Circadian input-output histidine kinase CikA</fullName>
        <ecNumber evidence="4">2.7.13.3</ecNumber>
    </recommendedName>
</protein>
<dbReference type="PROSITE" id="PS50885">
    <property type="entry name" value="HAMP"/>
    <property type="match status" value="1"/>
</dbReference>
<feature type="domain" description="Histidine kinase" evidence="17">
    <location>
        <begin position="540"/>
        <end position="762"/>
    </location>
</feature>
<dbReference type="Pfam" id="PF00072">
    <property type="entry name" value="Response_reg"/>
    <property type="match status" value="2"/>
</dbReference>
<dbReference type="SUPFAM" id="SSF158472">
    <property type="entry name" value="HAMP domain-like"/>
    <property type="match status" value="1"/>
</dbReference>
<dbReference type="InterPro" id="IPR036890">
    <property type="entry name" value="HATPase_C_sf"/>
</dbReference>
<keyword evidence="6 14" id="KW-0597">Phosphoprotein</keyword>
<evidence type="ECO:0000256" key="3">
    <source>
        <dbReference type="ARBA" id="ARBA00006402"/>
    </source>
</evidence>
<dbReference type="CDD" id="cd00082">
    <property type="entry name" value="HisKA"/>
    <property type="match status" value="1"/>
</dbReference>
<dbReference type="SUPFAM" id="SSF47384">
    <property type="entry name" value="Homodimeric domain of signal transducing histidine kinase"/>
    <property type="match status" value="1"/>
</dbReference>
<keyword evidence="9" id="KW-0418">Kinase</keyword>
<dbReference type="Proteomes" id="UP000257144">
    <property type="component" value="Unassembled WGS sequence"/>
</dbReference>
<feature type="coiled-coil region" evidence="15">
    <location>
        <begin position="429"/>
        <end position="530"/>
    </location>
</feature>
<dbReference type="PANTHER" id="PTHR45339">
    <property type="entry name" value="HYBRID SIGNAL TRANSDUCTION HISTIDINE KINASE J"/>
    <property type="match status" value="1"/>
</dbReference>
<evidence type="ECO:0000256" key="13">
    <source>
        <dbReference type="ARBA" id="ARBA00074306"/>
    </source>
</evidence>
<dbReference type="Pfam" id="PF13185">
    <property type="entry name" value="GAF_2"/>
    <property type="match status" value="1"/>
</dbReference>
<evidence type="ECO:0000313" key="21">
    <source>
        <dbReference type="Proteomes" id="UP000257144"/>
    </source>
</evidence>
<evidence type="ECO:0000256" key="10">
    <source>
        <dbReference type="ARBA" id="ARBA00022840"/>
    </source>
</evidence>
<dbReference type="Pfam" id="PF12729">
    <property type="entry name" value="4HB_MCP_1"/>
    <property type="match status" value="1"/>
</dbReference>
<evidence type="ECO:0000256" key="4">
    <source>
        <dbReference type="ARBA" id="ARBA00012438"/>
    </source>
</evidence>
<dbReference type="Gene3D" id="3.40.50.2300">
    <property type="match status" value="2"/>
</dbReference>
<evidence type="ECO:0000256" key="2">
    <source>
        <dbReference type="ARBA" id="ARBA00004651"/>
    </source>
</evidence>
<dbReference type="SMART" id="SM00387">
    <property type="entry name" value="HATPase_c"/>
    <property type="match status" value="1"/>
</dbReference>
<dbReference type="PROSITE" id="PS50110">
    <property type="entry name" value="RESPONSE_REGULATORY"/>
    <property type="match status" value="2"/>
</dbReference>
<comment type="subcellular location">
    <subcellularLocation>
        <location evidence="2">Cell membrane</location>
        <topology evidence="2">Multi-pass membrane protein</topology>
    </subcellularLocation>
</comment>
<dbReference type="OrthoDB" id="9790669at2"/>
<dbReference type="InterPro" id="IPR003660">
    <property type="entry name" value="HAMP_dom"/>
</dbReference>
<dbReference type="Gene3D" id="6.10.340.10">
    <property type="match status" value="1"/>
</dbReference>
<dbReference type="AlphaFoldDB" id="A0A3D8GUM3"/>
<evidence type="ECO:0000256" key="16">
    <source>
        <dbReference type="SAM" id="Phobius"/>
    </source>
</evidence>
<dbReference type="CDD" id="cd00156">
    <property type="entry name" value="REC"/>
    <property type="match status" value="1"/>
</dbReference>
<evidence type="ECO:0000256" key="15">
    <source>
        <dbReference type="SAM" id="Coils"/>
    </source>
</evidence>
<dbReference type="RefSeq" id="WP_115450097.1">
    <property type="nucleotide sequence ID" value="NZ_QNQT01000001.1"/>
</dbReference>
<dbReference type="InterPro" id="IPR003018">
    <property type="entry name" value="GAF"/>
</dbReference>
<gene>
    <name evidence="20" type="ORF">DRW41_00980</name>
</gene>
<evidence type="ECO:0000256" key="8">
    <source>
        <dbReference type="ARBA" id="ARBA00022741"/>
    </source>
</evidence>
<comment type="catalytic activity">
    <reaction evidence="1">
        <text>ATP + protein L-histidine = ADP + protein N-phospho-L-histidine.</text>
        <dbReference type="EC" id="2.7.13.3"/>
    </reaction>
</comment>
<comment type="caution">
    <text evidence="20">The sequence shown here is derived from an EMBL/GenBank/DDBJ whole genome shotgun (WGS) entry which is preliminary data.</text>
</comment>
<keyword evidence="12 16" id="KW-0472">Membrane</keyword>
<feature type="domain" description="Response regulatory" evidence="18">
    <location>
        <begin position="816"/>
        <end position="932"/>
    </location>
</feature>
<dbReference type="SUPFAM" id="SSF52172">
    <property type="entry name" value="CheY-like"/>
    <property type="match status" value="2"/>
</dbReference>
<dbReference type="Gene3D" id="3.30.450.40">
    <property type="match status" value="1"/>
</dbReference>
<evidence type="ECO:0000256" key="7">
    <source>
        <dbReference type="ARBA" id="ARBA00022679"/>
    </source>
</evidence>
<dbReference type="GO" id="GO:0005886">
    <property type="term" value="C:plasma membrane"/>
    <property type="evidence" value="ECO:0007669"/>
    <property type="project" value="UniProtKB-SubCell"/>
</dbReference>
<dbReference type="InterPro" id="IPR011006">
    <property type="entry name" value="CheY-like_superfamily"/>
</dbReference>
<dbReference type="InterPro" id="IPR004358">
    <property type="entry name" value="Sig_transdc_His_kin-like_C"/>
</dbReference>
<dbReference type="CDD" id="cd16922">
    <property type="entry name" value="HATPase_EvgS-ArcB-TorS-like"/>
    <property type="match status" value="1"/>
</dbReference>
<dbReference type="Gene3D" id="3.30.565.10">
    <property type="entry name" value="Histidine kinase-like ATPase, C-terminal domain"/>
    <property type="match status" value="1"/>
</dbReference>
<comment type="similarity">
    <text evidence="3">In the N-terminal section; belongs to the phytochrome family.</text>
</comment>
<sequence>MKIKSKMLLGLSSKPILVVLIIIIGLLEVTSINKLNKVTINNYEISLLAEEVHRDFKNEAISLRNIIVFTNDELRQKELSHLQIKNNSLNTKIVYLERMVQTKEQREIIEDIQMTNREFNLYRSKVISLVSEGKKEEASTLISEEGHAIQEKLTADLTLLTNSLQENLTASYNNATKNIQKLIVVLSLIALLSIILSASFIVRTVWGIAFRLSNVSSIMSDIANGKLDLGTRINVNSKDEIDDVAKAFNHLAESLEQKVKLEKSLLWNKSNIAEINAELVGLHGLKNLSEAFLKKVAPLMEASMGSFYVKEMNDSTSETRYTRFASYAMNKDYQDTFTLGEGLIGQAAEEKSSILLTKIPPQYPKVKFGVGEMSVMNLYVAPLKVEDNVVAILELASLKLFTKEHQTFLEELIKLVAIILEKEMDRIRLARILEETQSLMEEVQVQSEELQSQQDELKLINEELEEQTIVLRESEVKLQVQQEELEQTNFELKEKTLILEDQNKKYALKNKELENARKLLEEKANQLAISSKYKSEFLANMSHELRTPLNSLLILSKLLSENRDGNLTEKQVEFSKTIHSSGDDLLSLIDDILDLSKVESGKMNIQPVQMKMQSIIEVLESRFQPLANEKGLKFTIILKDDAPYTFYTDEKRLLQVLNNLLSNAFKFTDKGEVRLEISSTSNAINGIEFKVMDTGIGIAKDKHDLIFEAFQQVDGTTSRRYGGTGLGLSICREMANLLGGRIRVDSEEGKGSTFMFSLEEYNPQIQNGRGSEGKEEVAAGLETSNVDVNTEITASQPVHPNRKINAYNGPRDQVKRILIVDDDKRQRNALMELIGNMNIVIKAVSTGKETVEELKVNQFDILIMDLGLTDSDGFEILKKIKENSDNDQLKIIIYTGRDLSSKEEMVLNQYAHTIIIKDNMAPQRLVEEIKIHLNNFKTDTVQSESFEDVSNNPYPRLNGIKVLLVDDDVRNVFAISSFLEQYGVTIAFAENGRECLQLMNTNPDFDLILMDIMMPEMDGYETIKAIRAMGDFDSLPIIALTAKAMKEDRENCMEAGASDYIVKPFNPEQLISLIQVWLYPQEGNKNGFDKN</sequence>
<evidence type="ECO:0000313" key="20">
    <source>
        <dbReference type="EMBL" id="RDU38174.1"/>
    </source>
</evidence>
<feature type="transmembrane region" description="Helical" evidence="16">
    <location>
        <begin position="182"/>
        <end position="202"/>
    </location>
</feature>
<dbReference type="SMART" id="SM00448">
    <property type="entry name" value="REC"/>
    <property type="match status" value="2"/>
</dbReference>
<evidence type="ECO:0000256" key="1">
    <source>
        <dbReference type="ARBA" id="ARBA00000085"/>
    </source>
</evidence>
<evidence type="ECO:0000256" key="6">
    <source>
        <dbReference type="ARBA" id="ARBA00022553"/>
    </source>
</evidence>
<dbReference type="EC" id="2.7.13.3" evidence="4"/>
<dbReference type="CDD" id="cd06225">
    <property type="entry name" value="HAMP"/>
    <property type="match status" value="1"/>
</dbReference>
<organism evidence="20 21">
    <name type="scientific">Neobacillus piezotolerans</name>
    <dbReference type="NCBI Taxonomy" id="2259171"/>
    <lineage>
        <taxon>Bacteria</taxon>
        <taxon>Bacillati</taxon>
        <taxon>Bacillota</taxon>
        <taxon>Bacilli</taxon>
        <taxon>Bacillales</taxon>
        <taxon>Bacillaceae</taxon>
        <taxon>Neobacillus</taxon>
    </lineage>
</organism>
<dbReference type="SUPFAM" id="SSF55874">
    <property type="entry name" value="ATPase domain of HSP90 chaperone/DNA topoisomerase II/histidine kinase"/>
    <property type="match status" value="1"/>
</dbReference>
<proteinExistence type="inferred from homology"/>
<keyword evidence="8" id="KW-0547">Nucleotide-binding</keyword>
<keyword evidence="16" id="KW-1133">Transmembrane helix</keyword>
<dbReference type="FunFam" id="3.30.565.10:FF:000010">
    <property type="entry name" value="Sensor histidine kinase RcsC"/>
    <property type="match status" value="1"/>
</dbReference>
<evidence type="ECO:0000259" key="17">
    <source>
        <dbReference type="PROSITE" id="PS50109"/>
    </source>
</evidence>
<dbReference type="Pfam" id="PF00512">
    <property type="entry name" value="HisKA"/>
    <property type="match status" value="1"/>
</dbReference>
<dbReference type="InterPro" id="IPR005467">
    <property type="entry name" value="His_kinase_dom"/>
</dbReference>
<dbReference type="PRINTS" id="PR00344">
    <property type="entry name" value="BCTRLSENSOR"/>
</dbReference>
<keyword evidence="11" id="KW-0902">Two-component regulatory system</keyword>
<feature type="modified residue" description="4-aspartylphosphate" evidence="14">
    <location>
        <position position="1011"/>
    </location>
</feature>
<keyword evidence="16" id="KW-0812">Transmembrane</keyword>
<feature type="modified residue" description="4-aspartylphosphate" evidence="14">
    <location>
        <position position="865"/>
    </location>
</feature>
<dbReference type="Pfam" id="PF02518">
    <property type="entry name" value="HATPase_c"/>
    <property type="match status" value="1"/>
</dbReference>
<dbReference type="InterPro" id="IPR001789">
    <property type="entry name" value="Sig_transdc_resp-reg_receiver"/>
</dbReference>
<dbReference type="InterPro" id="IPR003594">
    <property type="entry name" value="HATPase_dom"/>
</dbReference>
<dbReference type="InterPro" id="IPR003661">
    <property type="entry name" value="HisK_dim/P_dom"/>
</dbReference>
<reference evidence="20 21" key="1">
    <citation type="submission" date="2018-07" db="EMBL/GenBank/DDBJ databases">
        <title>Bacillus sp. YLB-04 draft genome sequence.</title>
        <authorList>
            <person name="Yu L."/>
            <person name="Tang X."/>
        </authorList>
    </citation>
    <scope>NUCLEOTIDE SEQUENCE [LARGE SCALE GENOMIC DNA]</scope>
    <source>
        <strain evidence="20 21">YLB-04</strain>
    </source>
</reference>
<dbReference type="InterPro" id="IPR024478">
    <property type="entry name" value="HlyB_4HB_MCP"/>
</dbReference>
<evidence type="ECO:0000256" key="5">
    <source>
        <dbReference type="ARBA" id="ARBA00022475"/>
    </source>
</evidence>
<dbReference type="EMBL" id="QNQT01000001">
    <property type="protein sequence ID" value="RDU38174.1"/>
    <property type="molecule type" value="Genomic_DNA"/>
</dbReference>
<name>A0A3D8GUM3_9BACI</name>
<accession>A0A3D8GUM3</accession>
<evidence type="ECO:0000256" key="9">
    <source>
        <dbReference type="ARBA" id="ARBA00022777"/>
    </source>
</evidence>
<keyword evidence="15" id="KW-0175">Coiled coil</keyword>
<dbReference type="SUPFAM" id="SSF55781">
    <property type="entry name" value="GAF domain-like"/>
    <property type="match status" value="1"/>
</dbReference>
<dbReference type="SMART" id="SM00388">
    <property type="entry name" value="HisKA"/>
    <property type="match status" value="1"/>
</dbReference>
<evidence type="ECO:0000256" key="11">
    <source>
        <dbReference type="ARBA" id="ARBA00023012"/>
    </source>
</evidence>
<dbReference type="Gene3D" id="1.10.287.130">
    <property type="match status" value="1"/>
</dbReference>
<keyword evidence="21" id="KW-1185">Reference proteome</keyword>
<dbReference type="InterPro" id="IPR036097">
    <property type="entry name" value="HisK_dim/P_sf"/>
</dbReference>
<keyword evidence="10" id="KW-0067">ATP-binding</keyword>
<dbReference type="InterPro" id="IPR029016">
    <property type="entry name" value="GAF-like_dom_sf"/>
</dbReference>
<dbReference type="Pfam" id="PF00672">
    <property type="entry name" value="HAMP"/>
    <property type="match status" value="1"/>
</dbReference>
<keyword evidence="5" id="KW-1003">Cell membrane</keyword>
<dbReference type="GO" id="GO:0000155">
    <property type="term" value="F:phosphorelay sensor kinase activity"/>
    <property type="evidence" value="ECO:0007669"/>
    <property type="project" value="InterPro"/>
</dbReference>
<evidence type="ECO:0000259" key="18">
    <source>
        <dbReference type="PROSITE" id="PS50110"/>
    </source>
</evidence>
<dbReference type="InterPro" id="IPR047347">
    <property type="entry name" value="YvaQ-like_sensor"/>
</dbReference>
<feature type="domain" description="HAMP" evidence="19">
    <location>
        <begin position="206"/>
        <end position="260"/>
    </location>
</feature>
<evidence type="ECO:0000256" key="12">
    <source>
        <dbReference type="ARBA" id="ARBA00023136"/>
    </source>
</evidence>
<dbReference type="PROSITE" id="PS50109">
    <property type="entry name" value="HIS_KIN"/>
    <property type="match status" value="1"/>
</dbReference>
<evidence type="ECO:0000256" key="14">
    <source>
        <dbReference type="PROSITE-ProRule" id="PRU00169"/>
    </source>
</evidence>
<dbReference type="CDD" id="cd19411">
    <property type="entry name" value="MCP2201-like_sensor"/>
    <property type="match status" value="1"/>
</dbReference>
<dbReference type="PANTHER" id="PTHR45339:SF1">
    <property type="entry name" value="HYBRID SIGNAL TRANSDUCTION HISTIDINE KINASE J"/>
    <property type="match status" value="1"/>
</dbReference>
<evidence type="ECO:0000259" key="19">
    <source>
        <dbReference type="PROSITE" id="PS50885"/>
    </source>
</evidence>
<keyword evidence="7" id="KW-0808">Transferase</keyword>
<dbReference type="CDD" id="cd17546">
    <property type="entry name" value="REC_hyHK_CKI1_RcsC-like"/>
    <property type="match status" value="1"/>
</dbReference>
<dbReference type="GO" id="GO:0005524">
    <property type="term" value="F:ATP binding"/>
    <property type="evidence" value="ECO:0007669"/>
    <property type="project" value="UniProtKB-KW"/>
</dbReference>